<dbReference type="EMBL" id="UATL01000001">
    <property type="protein sequence ID" value="SPY28320.1"/>
    <property type="molecule type" value="Genomic_DNA"/>
</dbReference>
<proteinExistence type="predicted"/>
<gene>
    <name evidence="1" type="ORF">NCTC11647_01409</name>
</gene>
<dbReference type="Proteomes" id="UP000251647">
    <property type="component" value="Unassembled WGS sequence"/>
</dbReference>
<accession>A0A2T3QBC3</accession>
<evidence type="ECO:0000313" key="2">
    <source>
        <dbReference type="Proteomes" id="UP000251647"/>
    </source>
</evidence>
<dbReference type="OrthoDB" id="5823233at2"/>
<reference evidence="1 2" key="1">
    <citation type="submission" date="2018-06" db="EMBL/GenBank/DDBJ databases">
        <authorList>
            <consortium name="Pathogen Informatics"/>
            <person name="Doyle S."/>
        </authorList>
    </citation>
    <scope>NUCLEOTIDE SEQUENCE [LARGE SCALE GENOMIC DNA]</scope>
    <source>
        <strain evidence="1 2">NCTC11647</strain>
    </source>
</reference>
<dbReference type="PROSITE" id="PS51257">
    <property type="entry name" value="PROKAR_LIPOPROTEIN"/>
    <property type="match status" value="1"/>
</dbReference>
<dbReference type="AlphaFoldDB" id="A0A2T3QBC3"/>
<name>A0A2T3QBC3_PHODM</name>
<sequence length="122" mass="13335">MKKILGLTAIIVSSLLTGCGQDAKISVTPDKGVEQIERASATGMDVYCPSGICKFSVETTAPTELTVTMNYQKDKPFKKIEGVNVIGEIGGSVHVLNQHQFTLNLEKTDQKAQIQVVDYYRN</sequence>
<organism evidence="1 2">
    <name type="scientific">Photobacterium damselae</name>
    <dbReference type="NCBI Taxonomy" id="38293"/>
    <lineage>
        <taxon>Bacteria</taxon>
        <taxon>Pseudomonadati</taxon>
        <taxon>Pseudomonadota</taxon>
        <taxon>Gammaproteobacteria</taxon>
        <taxon>Vibrionales</taxon>
        <taxon>Vibrionaceae</taxon>
        <taxon>Photobacterium</taxon>
    </lineage>
</organism>
<evidence type="ECO:0000313" key="1">
    <source>
        <dbReference type="EMBL" id="SPY28320.1"/>
    </source>
</evidence>
<dbReference type="RefSeq" id="WP_036763773.1">
    <property type="nucleotide sequence ID" value="NZ_PYOG01000030.1"/>
</dbReference>
<protein>
    <submittedName>
        <fullName evidence="1">Uncharacterized protein</fullName>
    </submittedName>
</protein>